<feature type="domain" description="CTP synthase N-terminal" evidence="17">
    <location>
        <begin position="66"/>
        <end position="329"/>
    </location>
</feature>
<evidence type="ECO:0000256" key="2">
    <source>
        <dbReference type="ARBA" id="ARBA00007533"/>
    </source>
</evidence>
<keyword evidence="15" id="KW-1133">Transmembrane helix</keyword>
<evidence type="ECO:0000256" key="1">
    <source>
        <dbReference type="ARBA" id="ARBA00005171"/>
    </source>
</evidence>
<evidence type="ECO:0000256" key="8">
    <source>
        <dbReference type="ARBA" id="ARBA00022842"/>
    </source>
</evidence>
<feature type="non-terminal residue" evidence="18">
    <location>
        <position position="1"/>
    </location>
</feature>
<dbReference type="InterPro" id="IPR033828">
    <property type="entry name" value="GATase1_CTP_Synthase"/>
</dbReference>
<dbReference type="GO" id="GO:0046872">
    <property type="term" value="F:metal ion binding"/>
    <property type="evidence" value="ECO:0007669"/>
    <property type="project" value="UniProtKB-KW"/>
</dbReference>
<keyword evidence="6" id="KW-0547">Nucleotide-binding</keyword>
<dbReference type="Gene3D" id="3.40.50.880">
    <property type="match status" value="1"/>
</dbReference>
<reference evidence="18 19" key="1">
    <citation type="journal article" date="2015" name="Nature">
        <title>rRNA introns, odd ribosomes, and small enigmatic genomes across a large radiation of phyla.</title>
        <authorList>
            <person name="Brown C.T."/>
            <person name="Hug L.A."/>
            <person name="Thomas B.C."/>
            <person name="Sharon I."/>
            <person name="Castelle C.J."/>
            <person name="Singh A."/>
            <person name="Wilkins M.J."/>
            <person name="Williams K.H."/>
            <person name="Banfield J.F."/>
        </authorList>
    </citation>
    <scope>NUCLEOTIDE SEQUENCE [LARGE SCALE GENOMIC DNA]</scope>
</reference>
<dbReference type="FunFam" id="3.40.50.300:FF:000009">
    <property type="entry name" value="CTP synthase"/>
    <property type="match status" value="1"/>
</dbReference>
<feature type="domain" description="Glutamine amidotransferase" evidence="16">
    <location>
        <begin position="369"/>
        <end position="624"/>
    </location>
</feature>
<evidence type="ECO:0000256" key="12">
    <source>
        <dbReference type="ARBA" id="ARBA00075170"/>
    </source>
</evidence>
<dbReference type="Proteomes" id="UP000033934">
    <property type="component" value="Unassembled WGS sequence"/>
</dbReference>
<dbReference type="InterPro" id="IPR017926">
    <property type="entry name" value="GATASE"/>
</dbReference>
<keyword evidence="15" id="KW-0812">Transmembrane</keyword>
<comment type="caution">
    <text evidence="18">The sequence shown here is derived from an EMBL/GenBank/DDBJ whole genome shotgun (WGS) entry which is preliminary data.</text>
</comment>
<evidence type="ECO:0000256" key="4">
    <source>
        <dbReference type="ARBA" id="ARBA00022598"/>
    </source>
</evidence>
<dbReference type="Pfam" id="PF00117">
    <property type="entry name" value="GATase"/>
    <property type="match status" value="1"/>
</dbReference>
<evidence type="ECO:0000256" key="3">
    <source>
        <dbReference type="ARBA" id="ARBA00012291"/>
    </source>
</evidence>
<dbReference type="NCBIfam" id="NF003792">
    <property type="entry name" value="PRK05380.1"/>
    <property type="match status" value="1"/>
</dbReference>
<feature type="transmembrane region" description="Helical" evidence="15">
    <location>
        <begin position="67"/>
        <end position="91"/>
    </location>
</feature>
<keyword evidence="7" id="KW-0067">ATP-binding</keyword>
<dbReference type="GO" id="GO:0005829">
    <property type="term" value="C:cytosol"/>
    <property type="evidence" value="ECO:0007669"/>
    <property type="project" value="TreeGrafter"/>
</dbReference>
<dbReference type="GO" id="GO:0005524">
    <property type="term" value="F:ATP binding"/>
    <property type="evidence" value="ECO:0007669"/>
    <property type="project" value="UniProtKB-KW"/>
</dbReference>
<comment type="similarity">
    <text evidence="2">Belongs to the CTP synthase family.</text>
</comment>
<proteinExistence type="inferred from homology"/>
<dbReference type="UniPathway" id="UPA00159">
    <property type="reaction ID" value="UER00277"/>
</dbReference>
<dbReference type="Pfam" id="PF06418">
    <property type="entry name" value="CTP_synth_N"/>
    <property type="match status" value="1"/>
</dbReference>
<evidence type="ECO:0000256" key="9">
    <source>
        <dbReference type="ARBA" id="ARBA00022962"/>
    </source>
</evidence>
<evidence type="ECO:0000256" key="15">
    <source>
        <dbReference type="SAM" id="Phobius"/>
    </source>
</evidence>
<dbReference type="SUPFAM" id="SSF52317">
    <property type="entry name" value="Class I glutamine amidotransferase-like"/>
    <property type="match status" value="1"/>
</dbReference>
<protein>
    <recommendedName>
        <fullName evidence="3">CTP synthase (glutamine hydrolyzing)</fullName>
        <ecNumber evidence="3">6.3.4.2</ecNumber>
    </recommendedName>
    <alternativeName>
        <fullName evidence="13">Cytidine 5'-triphosphate synthase</fullName>
    </alternativeName>
    <alternativeName>
        <fullName evidence="14">Cytidine triphosphate synthetase</fullName>
    </alternativeName>
    <alternativeName>
        <fullName evidence="12">UTP--ammonia ligase</fullName>
    </alternativeName>
</protein>
<accession>A0A0G0LRM2</accession>
<dbReference type="Gene3D" id="3.40.50.300">
    <property type="entry name" value="P-loop containing nucleotide triphosphate hydrolases"/>
    <property type="match status" value="1"/>
</dbReference>
<dbReference type="InterPro" id="IPR029062">
    <property type="entry name" value="Class_I_gatase-like"/>
</dbReference>
<keyword evidence="10" id="KW-0665">Pyrimidine biosynthesis</keyword>
<evidence type="ECO:0000256" key="13">
    <source>
        <dbReference type="ARBA" id="ARBA00079941"/>
    </source>
</evidence>
<evidence type="ECO:0000259" key="17">
    <source>
        <dbReference type="Pfam" id="PF06418"/>
    </source>
</evidence>
<dbReference type="InterPro" id="IPR017456">
    <property type="entry name" value="CTP_synthase_N"/>
</dbReference>
<dbReference type="GO" id="GO:0044210">
    <property type="term" value="P:'de novo' CTP biosynthetic process"/>
    <property type="evidence" value="ECO:0007669"/>
    <property type="project" value="UniProtKB-UniPathway"/>
</dbReference>
<evidence type="ECO:0000313" key="19">
    <source>
        <dbReference type="Proteomes" id="UP000033934"/>
    </source>
</evidence>
<dbReference type="GO" id="GO:0042802">
    <property type="term" value="F:identical protein binding"/>
    <property type="evidence" value="ECO:0007669"/>
    <property type="project" value="TreeGrafter"/>
</dbReference>
<dbReference type="PANTHER" id="PTHR11550">
    <property type="entry name" value="CTP SYNTHASE"/>
    <property type="match status" value="1"/>
</dbReference>
<gene>
    <name evidence="18" type="ORF">UT11_C0002G0014</name>
</gene>
<keyword evidence="5" id="KW-0479">Metal-binding</keyword>
<comment type="pathway">
    <text evidence="1">Pyrimidine metabolism; CTP biosynthesis via de novo pathway; CTP from UDP: step 2/2.</text>
</comment>
<keyword evidence="8" id="KW-0460">Magnesium</keyword>
<name>A0A0G0LRM2_9BACT</name>
<dbReference type="PANTHER" id="PTHR11550:SF0">
    <property type="entry name" value="CTP SYNTHASE-RELATED"/>
    <property type="match status" value="1"/>
</dbReference>
<dbReference type="EC" id="6.3.4.2" evidence="3"/>
<evidence type="ECO:0000259" key="16">
    <source>
        <dbReference type="Pfam" id="PF00117"/>
    </source>
</evidence>
<evidence type="ECO:0000256" key="14">
    <source>
        <dbReference type="ARBA" id="ARBA00083191"/>
    </source>
</evidence>
<evidence type="ECO:0000256" key="6">
    <source>
        <dbReference type="ARBA" id="ARBA00022741"/>
    </source>
</evidence>
<dbReference type="GO" id="GO:0003883">
    <property type="term" value="F:CTP synthase activity"/>
    <property type="evidence" value="ECO:0007669"/>
    <property type="project" value="UniProtKB-EC"/>
</dbReference>
<dbReference type="CDD" id="cd01746">
    <property type="entry name" value="GATase1_CTP_Synthase"/>
    <property type="match status" value="1"/>
</dbReference>
<dbReference type="GO" id="GO:0019856">
    <property type="term" value="P:pyrimidine nucleobase biosynthetic process"/>
    <property type="evidence" value="ECO:0007669"/>
    <property type="project" value="TreeGrafter"/>
</dbReference>
<dbReference type="NCBIfam" id="TIGR00337">
    <property type="entry name" value="PyrG"/>
    <property type="match status" value="1"/>
</dbReference>
<dbReference type="EMBL" id="LBVO01000002">
    <property type="protein sequence ID" value="KKQ90610.1"/>
    <property type="molecule type" value="Genomic_DNA"/>
</dbReference>
<dbReference type="PROSITE" id="PS51273">
    <property type="entry name" value="GATASE_TYPE_1"/>
    <property type="match status" value="1"/>
</dbReference>
<evidence type="ECO:0000256" key="10">
    <source>
        <dbReference type="ARBA" id="ARBA00022975"/>
    </source>
</evidence>
<keyword evidence="15" id="KW-0472">Membrane</keyword>
<evidence type="ECO:0000313" key="18">
    <source>
        <dbReference type="EMBL" id="KKQ90610.1"/>
    </source>
</evidence>
<keyword evidence="4" id="KW-0436">Ligase</keyword>
<dbReference type="PATRIC" id="fig|1618334.3.peg.29"/>
<comment type="catalytic activity">
    <reaction evidence="11">
        <text>UTP + L-glutamine + ATP + H2O = CTP + L-glutamate + ADP + phosphate + 2 H(+)</text>
        <dbReference type="Rhea" id="RHEA:26426"/>
        <dbReference type="ChEBI" id="CHEBI:15377"/>
        <dbReference type="ChEBI" id="CHEBI:15378"/>
        <dbReference type="ChEBI" id="CHEBI:29985"/>
        <dbReference type="ChEBI" id="CHEBI:30616"/>
        <dbReference type="ChEBI" id="CHEBI:37563"/>
        <dbReference type="ChEBI" id="CHEBI:43474"/>
        <dbReference type="ChEBI" id="CHEBI:46398"/>
        <dbReference type="ChEBI" id="CHEBI:58359"/>
        <dbReference type="ChEBI" id="CHEBI:456216"/>
        <dbReference type="EC" id="6.3.4.2"/>
    </reaction>
</comment>
<dbReference type="InterPro" id="IPR004468">
    <property type="entry name" value="CTP_synthase"/>
</dbReference>
<evidence type="ECO:0000256" key="11">
    <source>
        <dbReference type="ARBA" id="ARBA00047781"/>
    </source>
</evidence>
<keyword evidence="9" id="KW-0315">Glutamine amidotransferase</keyword>
<dbReference type="AlphaFoldDB" id="A0A0G0LRM2"/>
<organism evidence="18 19">
    <name type="scientific">Berkelbacteria bacterium GW2011_GWA2_38_9</name>
    <dbReference type="NCBI Taxonomy" id="1618334"/>
    <lineage>
        <taxon>Bacteria</taxon>
        <taxon>Candidatus Berkelbacteria</taxon>
    </lineage>
</organism>
<evidence type="ECO:0000256" key="5">
    <source>
        <dbReference type="ARBA" id="ARBA00022723"/>
    </source>
</evidence>
<sequence length="628" mass="71885">FWPISRLKRVDLPTLGRPNKMTVGMLFSVEYFFSILRYYCRDGHMRPSLPKHIFNTKSMPNRKKIRFIFVSGGVISGLGKGITTASIAAILQARGFKVAPIKCDAYINVDAGTIRPQEHGEVFVCDDGIETDQDLGNYERFIDQSLYRENYITTGQIYWSIIKKERNFEFNGEDVEVVPHVPEEMIRRFKEAGRKIDADFVIIEVGGTVGEYQNVLFIEANRIMKYRDKEDVIHVHVGYLPIPASIGEMKSKPVQTSVRILNGTGIQPDFIVCRAERPVDKPRRERIAWLCNIDGENVISNPDVDTIYKIPQIFEEQDFAQKILKKFNMPVKKPSMTKWNHVLKSIANSKKKITIGVVGKYFTVGDYELSDVYISVIEAIKHACWYHGVKPNLQWISSESIEKGNLDELKKLDCIIVPGGFGGRGTEGIISAIKFARENKVPYLGLCFGLQLAVIEYARHKLGLKDAHTTEINPQTKNPIIDIMADQKKKLAKNDYGGTMRLGSYPCYIFKDSLVYDDYKKYRPAELEKVSNDEKVTSLFQKKKLNDRFLIKERHRHRFEVNPEYHERLQSKGLILSGLSPDGRLVEFIELDKSDHPYFIATQAHPEFRSRPDRPHPLFAGLIEAALK</sequence>
<dbReference type="SUPFAM" id="SSF52540">
    <property type="entry name" value="P-loop containing nucleoside triphosphate hydrolases"/>
    <property type="match status" value="1"/>
</dbReference>
<evidence type="ECO:0000256" key="7">
    <source>
        <dbReference type="ARBA" id="ARBA00022840"/>
    </source>
</evidence>
<dbReference type="InterPro" id="IPR027417">
    <property type="entry name" value="P-loop_NTPase"/>
</dbReference>